<comment type="subcellular location">
    <subcellularLocation>
        <location evidence="1">Membrane</location>
        <topology evidence="1">Single-pass type I membrane protein</topology>
    </subcellularLocation>
</comment>
<comment type="caution">
    <text evidence="12">The sequence shown here is derived from an EMBL/GenBank/DDBJ whole genome shotgun (WGS) entry which is preliminary data.</text>
</comment>
<dbReference type="PANTHER" id="PTHR13869">
    <property type="entry name" value="MYELIN P0 RELATED"/>
    <property type="match status" value="1"/>
</dbReference>
<organism evidence="12 13">
    <name type="scientific">Gambusia affinis</name>
    <name type="common">Western mosquitofish</name>
    <name type="synonym">Heterandria affinis</name>
    <dbReference type="NCBI Taxonomy" id="33528"/>
    <lineage>
        <taxon>Eukaryota</taxon>
        <taxon>Metazoa</taxon>
        <taxon>Chordata</taxon>
        <taxon>Craniata</taxon>
        <taxon>Vertebrata</taxon>
        <taxon>Euteleostomi</taxon>
        <taxon>Actinopterygii</taxon>
        <taxon>Neopterygii</taxon>
        <taxon>Teleostei</taxon>
        <taxon>Neoteleostei</taxon>
        <taxon>Acanthomorphata</taxon>
        <taxon>Ovalentaria</taxon>
        <taxon>Atherinomorphae</taxon>
        <taxon>Cyprinodontiformes</taxon>
        <taxon>Poeciliidae</taxon>
        <taxon>Poeciliinae</taxon>
        <taxon>Gambusia</taxon>
    </lineage>
</organism>
<evidence type="ECO:0000256" key="6">
    <source>
        <dbReference type="ARBA" id="ARBA00023157"/>
    </source>
</evidence>
<keyword evidence="3" id="KW-0732">Signal</keyword>
<feature type="compositionally biased region" description="Basic and acidic residues" evidence="9">
    <location>
        <begin position="258"/>
        <end position="268"/>
    </location>
</feature>
<keyword evidence="4 10" id="KW-1133">Transmembrane helix</keyword>
<keyword evidence="6" id="KW-1015">Disulfide bond</keyword>
<evidence type="ECO:0000313" key="13">
    <source>
        <dbReference type="Proteomes" id="UP000250572"/>
    </source>
</evidence>
<evidence type="ECO:0000256" key="3">
    <source>
        <dbReference type="ARBA" id="ARBA00022729"/>
    </source>
</evidence>
<dbReference type="SUPFAM" id="SSF48726">
    <property type="entry name" value="Immunoglobulin"/>
    <property type="match status" value="1"/>
</dbReference>
<dbReference type="InterPro" id="IPR036179">
    <property type="entry name" value="Ig-like_dom_sf"/>
</dbReference>
<feature type="transmembrane region" description="Helical" evidence="10">
    <location>
        <begin position="221"/>
        <end position="243"/>
    </location>
</feature>
<evidence type="ECO:0000256" key="9">
    <source>
        <dbReference type="SAM" id="MobiDB-lite"/>
    </source>
</evidence>
<dbReference type="STRING" id="33528.ENSGAFP00000005794"/>
<dbReference type="Proteomes" id="UP000250572">
    <property type="component" value="Unassembled WGS sequence"/>
</dbReference>
<accession>A0A315VAF0</accession>
<dbReference type="InterPro" id="IPR000920">
    <property type="entry name" value="Myelin_P0-rel"/>
</dbReference>
<evidence type="ECO:0000313" key="12">
    <source>
        <dbReference type="EMBL" id="PWA20382.1"/>
    </source>
</evidence>
<proteinExistence type="predicted"/>
<feature type="region of interest" description="Disordered" evidence="9">
    <location>
        <begin position="293"/>
        <end position="312"/>
    </location>
</feature>
<sequence length="384" mass="42509">MTSKLSSHHPMAVVLNMYWSECEEGVPHLRAQEKTANLNRVLLLASSLLYSFLDFKGKDNKMSSPEQEMRSGVQLVSALLLLLSLSGCSSMDVLVSSYINALNGTTVTIPCTFTSCYKIDRTKFAMNWTYQETLNNTEEKFMTYDKNKGMQPVPSNRFGDRVVFSGNLEKNDLSITLQDVQLEDEGLYNCYVRNPPDRIQGHGVINFNVVTELPPPRDSTIAVAIGASVGGALALLILSMVVVKCLRRHRKQELISEEKMEEEGKLEPEAVAEEGTNSQSLQQSLRHYVESITGDKSSRTAAEDREEGGEQKEYPCCTTALSRLSFSFPWLLENNWTEESSSLQCFPSLLIPGTGCRGGGKKEGLQTGVQSLALSCTAQCPTLF</sequence>
<gene>
    <name evidence="12" type="ORF">CCH79_00003676</name>
</gene>
<keyword evidence="2 10" id="KW-0812">Transmembrane</keyword>
<evidence type="ECO:0000256" key="1">
    <source>
        <dbReference type="ARBA" id="ARBA00004479"/>
    </source>
</evidence>
<dbReference type="PROSITE" id="PS50835">
    <property type="entry name" value="IG_LIKE"/>
    <property type="match status" value="1"/>
</dbReference>
<name>A0A315VAF0_GAMAF</name>
<dbReference type="InterPro" id="IPR007110">
    <property type="entry name" value="Ig-like_dom"/>
</dbReference>
<keyword evidence="13" id="KW-1185">Reference proteome</keyword>
<evidence type="ECO:0000259" key="11">
    <source>
        <dbReference type="PROSITE" id="PS50835"/>
    </source>
</evidence>
<dbReference type="PRINTS" id="PR00213">
    <property type="entry name" value="MYELINP0"/>
</dbReference>
<feature type="compositionally biased region" description="Basic and acidic residues" evidence="9">
    <location>
        <begin position="296"/>
        <end position="312"/>
    </location>
</feature>
<dbReference type="Pfam" id="PF07686">
    <property type="entry name" value="V-set"/>
    <property type="match status" value="1"/>
</dbReference>
<dbReference type="InterPro" id="IPR013783">
    <property type="entry name" value="Ig-like_fold"/>
</dbReference>
<reference evidence="12 13" key="1">
    <citation type="journal article" date="2018" name="G3 (Bethesda)">
        <title>A High-Quality Reference Genome for the Invasive Mosquitofish Gambusia affinis Using a Chicago Library.</title>
        <authorList>
            <person name="Hoffberg S.L."/>
            <person name="Troendle N.J."/>
            <person name="Glenn T.C."/>
            <person name="Mahmud O."/>
            <person name="Louha S."/>
            <person name="Chalopin D."/>
            <person name="Bennetzen J.L."/>
            <person name="Mauricio R."/>
        </authorList>
    </citation>
    <scope>NUCLEOTIDE SEQUENCE [LARGE SCALE GENOMIC DNA]</scope>
    <source>
        <strain evidence="12">NE01/NJP1002.9</strain>
        <tissue evidence="12">Muscle</tissue>
    </source>
</reference>
<dbReference type="AlphaFoldDB" id="A0A315VAF0"/>
<feature type="region of interest" description="Disordered" evidence="9">
    <location>
        <begin position="258"/>
        <end position="281"/>
    </location>
</feature>
<dbReference type="SMART" id="SM00406">
    <property type="entry name" value="IGv"/>
    <property type="match status" value="1"/>
</dbReference>
<dbReference type="GO" id="GO:0005886">
    <property type="term" value="C:plasma membrane"/>
    <property type="evidence" value="ECO:0007669"/>
    <property type="project" value="TreeGrafter"/>
</dbReference>
<dbReference type="Gene3D" id="2.60.40.10">
    <property type="entry name" value="Immunoglobulins"/>
    <property type="match status" value="1"/>
</dbReference>
<dbReference type="SMART" id="SM00409">
    <property type="entry name" value="IG"/>
    <property type="match status" value="1"/>
</dbReference>
<dbReference type="PANTHER" id="PTHR13869:SF3">
    <property type="entry name" value="SODIUM CHANNEL SUBUNIT BETA-2"/>
    <property type="match status" value="1"/>
</dbReference>
<keyword evidence="8" id="KW-0393">Immunoglobulin domain</keyword>
<keyword evidence="7" id="KW-0325">Glycoprotein</keyword>
<evidence type="ECO:0000256" key="4">
    <source>
        <dbReference type="ARBA" id="ARBA00022989"/>
    </source>
</evidence>
<evidence type="ECO:0000256" key="5">
    <source>
        <dbReference type="ARBA" id="ARBA00023136"/>
    </source>
</evidence>
<protein>
    <recommendedName>
        <fullName evidence="11">Ig-like domain-containing protein</fullName>
    </recommendedName>
</protein>
<evidence type="ECO:0000256" key="8">
    <source>
        <dbReference type="ARBA" id="ARBA00023319"/>
    </source>
</evidence>
<evidence type="ECO:0000256" key="2">
    <source>
        <dbReference type="ARBA" id="ARBA00022692"/>
    </source>
</evidence>
<dbReference type="InterPro" id="IPR003599">
    <property type="entry name" value="Ig_sub"/>
</dbReference>
<feature type="domain" description="Ig-like" evidence="11">
    <location>
        <begin position="104"/>
        <end position="211"/>
    </location>
</feature>
<dbReference type="InterPro" id="IPR013106">
    <property type="entry name" value="Ig_V-set"/>
</dbReference>
<dbReference type="EMBL" id="NHOQ01001971">
    <property type="protein sequence ID" value="PWA20382.1"/>
    <property type="molecule type" value="Genomic_DNA"/>
</dbReference>
<keyword evidence="5 10" id="KW-0472">Membrane</keyword>
<evidence type="ECO:0000256" key="10">
    <source>
        <dbReference type="SAM" id="Phobius"/>
    </source>
</evidence>
<evidence type="ECO:0000256" key="7">
    <source>
        <dbReference type="ARBA" id="ARBA00023180"/>
    </source>
</evidence>